<dbReference type="Proteomes" id="UP001596223">
    <property type="component" value="Unassembled WGS sequence"/>
</dbReference>
<dbReference type="Pfam" id="PF09851">
    <property type="entry name" value="SHOCT"/>
    <property type="match status" value="1"/>
</dbReference>
<evidence type="ECO:0000256" key="1">
    <source>
        <dbReference type="ARBA" id="ARBA00004651"/>
    </source>
</evidence>
<keyword evidence="4 6" id="KW-1133">Transmembrane helix</keyword>
<gene>
    <name evidence="9" type="ORF">ACFP3H_18585</name>
</gene>
<accession>A0ABW1JV34</accession>
<evidence type="ECO:0000259" key="7">
    <source>
        <dbReference type="Pfam" id="PF09851"/>
    </source>
</evidence>
<feature type="domain" description="Cardiolipin synthase N-terminal" evidence="8">
    <location>
        <begin position="20"/>
        <end position="62"/>
    </location>
</feature>
<name>A0ABW1JV34_9NOCA</name>
<sequence length="124" mass="13884">MSVWNVLWLIIVSFAFVAYLFLLFAIITDLFRNHQSSGWVKAIWVLFLFIFPLLTALIYLIVEGNGMAKRSAAAEKQSRSETDDYIKHTAGTNPATQIADAKKLLDAGTITDTEYQQLKAKALA</sequence>
<evidence type="ECO:0000259" key="8">
    <source>
        <dbReference type="Pfam" id="PF13396"/>
    </source>
</evidence>
<protein>
    <submittedName>
        <fullName evidence="9">SHOCT domain-containing protein</fullName>
    </submittedName>
</protein>
<keyword evidence="5 6" id="KW-0472">Membrane</keyword>
<dbReference type="EMBL" id="JBHSQN010000013">
    <property type="protein sequence ID" value="MFC6013070.1"/>
    <property type="molecule type" value="Genomic_DNA"/>
</dbReference>
<evidence type="ECO:0000313" key="9">
    <source>
        <dbReference type="EMBL" id="MFC6013070.1"/>
    </source>
</evidence>
<feature type="transmembrane region" description="Helical" evidence="6">
    <location>
        <begin position="43"/>
        <end position="62"/>
    </location>
</feature>
<keyword evidence="10" id="KW-1185">Reference proteome</keyword>
<dbReference type="Pfam" id="PF13396">
    <property type="entry name" value="PLDc_N"/>
    <property type="match status" value="1"/>
</dbReference>
<evidence type="ECO:0000256" key="2">
    <source>
        <dbReference type="ARBA" id="ARBA00022475"/>
    </source>
</evidence>
<dbReference type="InterPro" id="IPR027379">
    <property type="entry name" value="CLS_N"/>
</dbReference>
<feature type="domain" description="SHOCT" evidence="7">
    <location>
        <begin position="96"/>
        <end position="123"/>
    </location>
</feature>
<comment type="subcellular location">
    <subcellularLocation>
        <location evidence="1">Cell membrane</location>
        <topology evidence="1">Multi-pass membrane protein</topology>
    </subcellularLocation>
</comment>
<proteinExistence type="predicted"/>
<dbReference type="InterPro" id="IPR018649">
    <property type="entry name" value="SHOCT"/>
</dbReference>
<evidence type="ECO:0000256" key="6">
    <source>
        <dbReference type="SAM" id="Phobius"/>
    </source>
</evidence>
<reference evidence="10" key="1">
    <citation type="journal article" date="2019" name="Int. J. Syst. Evol. Microbiol.">
        <title>The Global Catalogue of Microorganisms (GCM) 10K type strain sequencing project: providing services to taxonomists for standard genome sequencing and annotation.</title>
        <authorList>
            <consortium name="The Broad Institute Genomics Platform"/>
            <consortium name="The Broad Institute Genome Sequencing Center for Infectious Disease"/>
            <person name="Wu L."/>
            <person name="Ma J."/>
        </authorList>
    </citation>
    <scope>NUCLEOTIDE SEQUENCE [LARGE SCALE GENOMIC DNA]</scope>
    <source>
        <strain evidence="10">CCUG 36956</strain>
    </source>
</reference>
<feature type="transmembrane region" description="Helical" evidence="6">
    <location>
        <begin position="6"/>
        <end position="31"/>
    </location>
</feature>
<dbReference type="RefSeq" id="WP_378607744.1">
    <property type="nucleotide sequence ID" value="NZ_JBHSQN010000013.1"/>
</dbReference>
<keyword evidence="3 6" id="KW-0812">Transmembrane</keyword>
<organism evidence="9 10">
    <name type="scientific">Nocardia lasii</name>
    <dbReference type="NCBI Taxonomy" id="1616107"/>
    <lineage>
        <taxon>Bacteria</taxon>
        <taxon>Bacillati</taxon>
        <taxon>Actinomycetota</taxon>
        <taxon>Actinomycetes</taxon>
        <taxon>Mycobacteriales</taxon>
        <taxon>Nocardiaceae</taxon>
        <taxon>Nocardia</taxon>
    </lineage>
</organism>
<keyword evidence="2" id="KW-1003">Cell membrane</keyword>
<comment type="caution">
    <text evidence="9">The sequence shown here is derived from an EMBL/GenBank/DDBJ whole genome shotgun (WGS) entry which is preliminary data.</text>
</comment>
<evidence type="ECO:0000313" key="10">
    <source>
        <dbReference type="Proteomes" id="UP001596223"/>
    </source>
</evidence>
<evidence type="ECO:0000256" key="3">
    <source>
        <dbReference type="ARBA" id="ARBA00022692"/>
    </source>
</evidence>
<evidence type="ECO:0000256" key="5">
    <source>
        <dbReference type="ARBA" id="ARBA00023136"/>
    </source>
</evidence>
<evidence type="ECO:0000256" key="4">
    <source>
        <dbReference type="ARBA" id="ARBA00022989"/>
    </source>
</evidence>